<sequence length="191" mass="20080">MTETNLVHIDKRDELRAKIEASERRIAERTVTDQAKEVASAATTYVKENPLTVLGGAIAIGLVIGAMTNPGRRAARGAATGVANAVSGAASGAAKSVSGAAKKRGTAYGSLLADALVAYGIKLIDSALDTARNGQDKIEDISDSATARAREVRREADYFAGTAADKGRAVTQRTRRRAERAVRDIKDRVAN</sequence>
<protein>
    <recommendedName>
        <fullName evidence="4">DUF883 domain-containing protein</fullName>
    </recommendedName>
</protein>
<dbReference type="Proteomes" id="UP001138681">
    <property type="component" value="Unassembled WGS sequence"/>
</dbReference>
<organism evidence="2 3">
    <name type="scientific">Erythrobacter crassostreae</name>
    <dbReference type="NCBI Taxonomy" id="2828328"/>
    <lineage>
        <taxon>Bacteria</taxon>
        <taxon>Pseudomonadati</taxon>
        <taxon>Pseudomonadota</taxon>
        <taxon>Alphaproteobacteria</taxon>
        <taxon>Sphingomonadales</taxon>
        <taxon>Erythrobacteraceae</taxon>
        <taxon>Erythrobacter/Porphyrobacter group</taxon>
        <taxon>Erythrobacter</taxon>
    </lineage>
</organism>
<name>A0A9X1F444_9SPHN</name>
<comment type="caution">
    <text evidence="2">The sequence shown here is derived from an EMBL/GenBank/DDBJ whole genome shotgun (WGS) entry which is preliminary data.</text>
</comment>
<evidence type="ECO:0000313" key="3">
    <source>
        <dbReference type="Proteomes" id="UP001138681"/>
    </source>
</evidence>
<reference evidence="2" key="1">
    <citation type="submission" date="2021-04" db="EMBL/GenBank/DDBJ databases">
        <authorList>
            <person name="Pira H."/>
            <person name="Risdian C."/>
            <person name="Wink J."/>
        </authorList>
    </citation>
    <scope>NUCLEOTIDE SEQUENCE</scope>
    <source>
        <strain evidence="2">WH158</strain>
    </source>
</reference>
<proteinExistence type="predicted"/>
<accession>A0A9X1F444</accession>
<feature type="region of interest" description="Disordered" evidence="1">
    <location>
        <begin position="165"/>
        <end position="191"/>
    </location>
</feature>
<feature type="compositionally biased region" description="Basic and acidic residues" evidence="1">
    <location>
        <begin position="179"/>
        <end position="191"/>
    </location>
</feature>
<evidence type="ECO:0000256" key="1">
    <source>
        <dbReference type="SAM" id="MobiDB-lite"/>
    </source>
</evidence>
<evidence type="ECO:0000313" key="2">
    <source>
        <dbReference type="EMBL" id="MBV7259921.1"/>
    </source>
</evidence>
<dbReference type="EMBL" id="JAGSPC010000001">
    <property type="protein sequence ID" value="MBV7259921.1"/>
    <property type="molecule type" value="Genomic_DNA"/>
</dbReference>
<gene>
    <name evidence="2" type="ORF">KCG46_10115</name>
</gene>
<dbReference type="AlphaFoldDB" id="A0A9X1F444"/>
<evidence type="ECO:0008006" key="4">
    <source>
        <dbReference type="Google" id="ProtNLM"/>
    </source>
</evidence>
<dbReference type="RefSeq" id="WP_218405097.1">
    <property type="nucleotide sequence ID" value="NZ_JAGSPC010000001.1"/>
</dbReference>
<keyword evidence="3" id="KW-1185">Reference proteome</keyword>